<evidence type="ECO:0000256" key="1">
    <source>
        <dbReference type="ARBA" id="ARBA00004141"/>
    </source>
</evidence>
<reference evidence="11" key="1">
    <citation type="journal article" date="2020" name="bioRxiv">
        <title>Genomic and phenotypic heterogeneity of clinical isolates of the human pathogens Aspergillus fumigatus, Aspergillus lentulus and Aspergillus fumigatiaffinis.</title>
        <authorList>
            <person name="dos Santos R.A.C."/>
            <person name="Steenwyk J.L."/>
            <person name="Rivero-Menendez O."/>
            <person name="Mead M.E."/>
            <person name="Silva L.P."/>
            <person name="Bastos R.W."/>
            <person name="Alastruey-Izquierdo A."/>
            <person name="Goldman G.H."/>
            <person name="Rokas A."/>
        </authorList>
    </citation>
    <scope>NUCLEOTIDE SEQUENCE</scope>
    <source>
        <strain evidence="11">CNM-CM8927</strain>
    </source>
</reference>
<feature type="transmembrane region" description="Helical" evidence="8">
    <location>
        <begin position="309"/>
        <end position="331"/>
    </location>
</feature>
<evidence type="ECO:0000313" key="13">
    <source>
        <dbReference type="Proteomes" id="UP000649114"/>
    </source>
</evidence>
<evidence type="ECO:0000313" key="12">
    <source>
        <dbReference type="Proteomes" id="UP000465220"/>
    </source>
</evidence>
<dbReference type="EMBL" id="BLKI01000079">
    <property type="protein sequence ID" value="GFF90807.1"/>
    <property type="molecule type" value="Genomic_DNA"/>
</dbReference>
<comment type="similarity">
    <text evidence="2 7">Belongs to the major facilitator superfamily. Sugar transporter (TC 2.A.1.1) family.</text>
</comment>
<evidence type="ECO:0000256" key="2">
    <source>
        <dbReference type="ARBA" id="ARBA00010992"/>
    </source>
</evidence>
<feature type="transmembrane region" description="Helical" evidence="8">
    <location>
        <begin position="184"/>
        <end position="205"/>
    </location>
</feature>
<feature type="transmembrane region" description="Helical" evidence="8">
    <location>
        <begin position="152"/>
        <end position="172"/>
    </location>
</feature>
<feature type="domain" description="Major facilitator superfamily (MFS) profile" evidence="9">
    <location>
        <begin position="17"/>
        <end position="462"/>
    </location>
</feature>
<sequence>MAVVVHSLKDEKVAIFAACFVSLLAFLQGLDTAQISGFTAMPGFLADFGFFNSATQSWDITPSRQLLITCIINVGAAVGSLIAGPLGARFGSRYGLMLCALTSILGSTLQASSATLSMLICGRIFVGMGIGMATNFILVYQAEVAPGPLRGVLLGTFSLTYTFGGFVGTCINQGTHGLASSWSYRIPLLTQLVCPAIFLAGAWALPDSPRFLVSRGRVENAKLAYRRLHGRTVESHDLGEREIGEIIKFVEFEKATQRSTSYLDCFRGVDRRRTLIAMGLMTCQNFGGRDFLFSYGTYFFSVAGVREPFLISIILNLSALLAAVLSIPLVHVTGRRRILLTCVAGFVVCLFIFSSVGTAVPQSVIASKILITFMVLYNFLFTISLVVVASTVISETASTRLRSQAQSLAVFTAWSEAVMWTAVLPYLINPNAANLKAKIGFMYGGFGVCIWFFIFYCVPEYLHRPLEEIDEMFLKGVAAREFEGFLCTGDLDPAAIADVHVEGSGNVEEIVVRNAK</sequence>
<evidence type="ECO:0000256" key="8">
    <source>
        <dbReference type="SAM" id="Phobius"/>
    </source>
</evidence>
<gene>
    <name evidence="11" type="ORF">CNMCM8927_000334</name>
    <name evidence="10" type="ORF">IFM60648_09197</name>
</gene>
<proteinExistence type="inferred from homology"/>
<dbReference type="Proteomes" id="UP000465220">
    <property type="component" value="Unassembled WGS sequence"/>
</dbReference>
<evidence type="ECO:0000256" key="3">
    <source>
        <dbReference type="ARBA" id="ARBA00022448"/>
    </source>
</evidence>
<feature type="transmembrane region" description="Helical" evidence="8">
    <location>
        <begin position="440"/>
        <end position="458"/>
    </location>
</feature>
<evidence type="ECO:0000259" key="9">
    <source>
        <dbReference type="PROSITE" id="PS50850"/>
    </source>
</evidence>
<evidence type="ECO:0000313" key="11">
    <source>
        <dbReference type="EMBL" id="KAF4202318.1"/>
    </source>
</evidence>
<evidence type="ECO:0000313" key="10">
    <source>
        <dbReference type="EMBL" id="GFF90807.1"/>
    </source>
</evidence>
<dbReference type="GO" id="GO:0016020">
    <property type="term" value="C:membrane"/>
    <property type="evidence" value="ECO:0007669"/>
    <property type="project" value="UniProtKB-SubCell"/>
</dbReference>
<feature type="transmembrane region" description="Helical" evidence="8">
    <location>
        <begin position="120"/>
        <end position="140"/>
    </location>
</feature>
<dbReference type="EMBL" id="JAAAPU010000109">
    <property type="protein sequence ID" value="KAF4202318.1"/>
    <property type="molecule type" value="Genomic_DNA"/>
</dbReference>
<dbReference type="PROSITE" id="PS00217">
    <property type="entry name" value="SUGAR_TRANSPORT_2"/>
    <property type="match status" value="1"/>
</dbReference>
<dbReference type="PANTHER" id="PTHR48022:SF10">
    <property type="entry name" value="MAJOR FACILITATOR SUPERFAMILY (MFS) PROFILE DOMAIN-CONTAINING PROTEIN"/>
    <property type="match status" value="1"/>
</dbReference>
<dbReference type="FunFam" id="1.20.1250.20:FF:000078">
    <property type="entry name" value="MFS maltose transporter, putative"/>
    <property type="match status" value="1"/>
</dbReference>
<dbReference type="AlphaFoldDB" id="A0AAN6BLU4"/>
<keyword evidence="3 7" id="KW-0813">Transport</keyword>
<feature type="transmembrane region" description="Helical" evidence="8">
    <location>
        <begin position="369"/>
        <end position="393"/>
    </location>
</feature>
<dbReference type="InterPro" id="IPR036259">
    <property type="entry name" value="MFS_trans_sf"/>
</dbReference>
<organism evidence="11 13">
    <name type="scientific">Aspergillus lentulus</name>
    <dbReference type="NCBI Taxonomy" id="293939"/>
    <lineage>
        <taxon>Eukaryota</taxon>
        <taxon>Fungi</taxon>
        <taxon>Dikarya</taxon>
        <taxon>Ascomycota</taxon>
        <taxon>Pezizomycotina</taxon>
        <taxon>Eurotiomycetes</taxon>
        <taxon>Eurotiomycetidae</taxon>
        <taxon>Eurotiales</taxon>
        <taxon>Aspergillaceae</taxon>
        <taxon>Aspergillus</taxon>
        <taxon>Aspergillus subgen. Fumigati</taxon>
    </lineage>
</organism>
<dbReference type="InterPro" id="IPR050360">
    <property type="entry name" value="MFS_Sugar_Transporters"/>
</dbReference>
<keyword evidence="4 8" id="KW-0812">Transmembrane</keyword>
<dbReference type="PROSITE" id="PS50850">
    <property type="entry name" value="MFS"/>
    <property type="match status" value="1"/>
</dbReference>
<keyword evidence="12" id="KW-1185">Reference proteome</keyword>
<dbReference type="NCBIfam" id="TIGR00879">
    <property type="entry name" value="SP"/>
    <property type="match status" value="1"/>
</dbReference>
<dbReference type="SUPFAM" id="SSF103473">
    <property type="entry name" value="MFS general substrate transporter"/>
    <property type="match status" value="1"/>
</dbReference>
<dbReference type="Gene3D" id="1.20.1250.20">
    <property type="entry name" value="MFS general substrate transporter like domains"/>
    <property type="match status" value="1"/>
</dbReference>
<evidence type="ECO:0000256" key="6">
    <source>
        <dbReference type="ARBA" id="ARBA00023136"/>
    </source>
</evidence>
<keyword evidence="10" id="KW-0762">Sugar transport</keyword>
<protein>
    <submittedName>
        <fullName evidence="10">Probable glucose transporter rco-3</fullName>
    </submittedName>
</protein>
<feature type="transmembrane region" description="Helical" evidence="8">
    <location>
        <begin position="66"/>
        <end position="88"/>
    </location>
</feature>
<feature type="transmembrane region" description="Helical" evidence="8">
    <location>
        <begin position="405"/>
        <end position="428"/>
    </location>
</feature>
<comment type="caution">
    <text evidence="11">The sequence shown here is derived from an EMBL/GenBank/DDBJ whole genome shotgun (WGS) entry which is preliminary data.</text>
</comment>
<accession>A0AAN6BLU4</accession>
<dbReference type="InterPro" id="IPR003663">
    <property type="entry name" value="Sugar/inositol_transpt"/>
</dbReference>
<evidence type="ECO:0000256" key="4">
    <source>
        <dbReference type="ARBA" id="ARBA00022692"/>
    </source>
</evidence>
<comment type="subcellular location">
    <subcellularLocation>
        <location evidence="1">Membrane</location>
        <topology evidence="1">Multi-pass membrane protein</topology>
    </subcellularLocation>
</comment>
<dbReference type="InterPro" id="IPR020846">
    <property type="entry name" value="MFS_dom"/>
</dbReference>
<dbReference type="InterPro" id="IPR005828">
    <property type="entry name" value="MFS_sugar_transport-like"/>
</dbReference>
<feature type="transmembrane region" description="Helical" evidence="8">
    <location>
        <begin position="12"/>
        <end position="29"/>
    </location>
</feature>
<evidence type="ECO:0000256" key="5">
    <source>
        <dbReference type="ARBA" id="ARBA00022989"/>
    </source>
</evidence>
<reference evidence="11" key="3">
    <citation type="submission" date="2020-04" db="EMBL/GenBank/DDBJ databases">
        <authorList>
            <person name="Santos R.A.C."/>
            <person name="Steenwyk J.L."/>
            <person name="Rivero-Menendez O."/>
            <person name="Mead M.E."/>
            <person name="Silva L.P."/>
            <person name="Bastos R.W."/>
            <person name="Alastruey-Izquierdo A."/>
            <person name="Goldman G.H."/>
            <person name="Rokas A."/>
        </authorList>
    </citation>
    <scope>NUCLEOTIDE SEQUENCE</scope>
    <source>
        <strain evidence="11">CNM-CM8927</strain>
    </source>
</reference>
<evidence type="ECO:0000256" key="7">
    <source>
        <dbReference type="RuleBase" id="RU003346"/>
    </source>
</evidence>
<dbReference type="Proteomes" id="UP000649114">
    <property type="component" value="Unassembled WGS sequence"/>
</dbReference>
<feature type="transmembrane region" description="Helical" evidence="8">
    <location>
        <begin position="338"/>
        <end position="357"/>
    </location>
</feature>
<dbReference type="PANTHER" id="PTHR48022">
    <property type="entry name" value="PLASTIDIC GLUCOSE TRANSPORTER 4"/>
    <property type="match status" value="1"/>
</dbReference>
<keyword evidence="6 8" id="KW-0472">Membrane</keyword>
<dbReference type="InterPro" id="IPR005829">
    <property type="entry name" value="Sugar_transporter_CS"/>
</dbReference>
<dbReference type="Pfam" id="PF00083">
    <property type="entry name" value="Sugar_tr"/>
    <property type="match status" value="1"/>
</dbReference>
<dbReference type="GO" id="GO:0005351">
    <property type="term" value="F:carbohydrate:proton symporter activity"/>
    <property type="evidence" value="ECO:0007669"/>
    <property type="project" value="TreeGrafter"/>
</dbReference>
<reference evidence="10 12" key="2">
    <citation type="submission" date="2020-01" db="EMBL/GenBank/DDBJ databases">
        <title>Draft genome sequence of Aspergillus lentulus IFM 60648.</title>
        <authorList>
            <person name="Takahashi H."/>
            <person name="Yaguchi T."/>
        </authorList>
    </citation>
    <scope>NUCLEOTIDE SEQUENCE [LARGE SCALE GENOMIC DNA]</scope>
    <source>
        <strain evidence="10 12">IFM 60648</strain>
    </source>
</reference>
<name>A0AAN6BLU4_ASPLE</name>
<keyword evidence="5 8" id="KW-1133">Transmembrane helix</keyword>